<feature type="domain" description="Homeobox" evidence="7">
    <location>
        <begin position="116"/>
        <end position="177"/>
    </location>
</feature>
<feature type="domain" description="Homeobox" evidence="7">
    <location>
        <begin position="267"/>
        <end position="327"/>
    </location>
</feature>
<accession>A0A813P5X2</accession>
<dbReference type="GO" id="GO:0005634">
    <property type="term" value="C:nucleus"/>
    <property type="evidence" value="ECO:0007669"/>
    <property type="project" value="UniProtKB-SubCell"/>
</dbReference>
<evidence type="ECO:0000256" key="3">
    <source>
        <dbReference type="ARBA" id="ARBA00023242"/>
    </source>
</evidence>
<feature type="DNA-binding region" description="Homeobox" evidence="4">
    <location>
        <begin position="269"/>
        <end position="328"/>
    </location>
</feature>
<dbReference type="EMBL" id="CAJNOC010000354">
    <property type="protein sequence ID" value="CAF0749462.1"/>
    <property type="molecule type" value="Genomic_DNA"/>
</dbReference>
<evidence type="ECO:0000256" key="5">
    <source>
        <dbReference type="RuleBase" id="RU000682"/>
    </source>
</evidence>
<keyword evidence="9" id="KW-1185">Reference proteome</keyword>
<evidence type="ECO:0000256" key="1">
    <source>
        <dbReference type="ARBA" id="ARBA00023125"/>
    </source>
</evidence>
<evidence type="ECO:0000259" key="7">
    <source>
        <dbReference type="PROSITE" id="PS50071"/>
    </source>
</evidence>
<dbReference type="SMART" id="SM00389">
    <property type="entry name" value="HOX"/>
    <property type="match status" value="3"/>
</dbReference>
<feature type="compositionally biased region" description="Basic and acidic residues" evidence="6">
    <location>
        <begin position="198"/>
        <end position="213"/>
    </location>
</feature>
<organism evidence="8 9">
    <name type="scientific">Brachionus calyciflorus</name>
    <dbReference type="NCBI Taxonomy" id="104777"/>
    <lineage>
        <taxon>Eukaryota</taxon>
        <taxon>Metazoa</taxon>
        <taxon>Spiralia</taxon>
        <taxon>Gnathifera</taxon>
        <taxon>Rotifera</taxon>
        <taxon>Eurotatoria</taxon>
        <taxon>Monogononta</taxon>
        <taxon>Pseudotrocha</taxon>
        <taxon>Ploima</taxon>
        <taxon>Brachionidae</taxon>
        <taxon>Brachionus</taxon>
    </lineage>
</organism>
<evidence type="ECO:0000313" key="9">
    <source>
        <dbReference type="Proteomes" id="UP000663879"/>
    </source>
</evidence>
<name>A0A813P5X2_9BILA</name>
<feature type="DNA-binding region" description="Homeobox" evidence="4">
    <location>
        <begin position="380"/>
        <end position="430"/>
    </location>
</feature>
<evidence type="ECO:0000256" key="2">
    <source>
        <dbReference type="ARBA" id="ARBA00023155"/>
    </source>
</evidence>
<reference evidence="8" key="1">
    <citation type="submission" date="2021-02" db="EMBL/GenBank/DDBJ databases">
        <authorList>
            <person name="Nowell W R."/>
        </authorList>
    </citation>
    <scope>NUCLEOTIDE SEQUENCE</scope>
    <source>
        <strain evidence="8">Ploen Becks lab</strain>
    </source>
</reference>
<feature type="region of interest" description="Disordered" evidence="6">
    <location>
        <begin position="320"/>
        <end position="371"/>
    </location>
</feature>
<dbReference type="GO" id="GO:0003677">
    <property type="term" value="F:DNA binding"/>
    <property type="evidence" value="ECO:0007669"/>
    <property type="project" value="UniProtKB-UniRule"/>
</dbReference>
<dbReference type="PANTHER" id="PTHR47465">
    <property type="entry name" value="MCG113260-RELATED-RELATED"/>
    <property type="match status" value="1"/>
</dbReference>
<sequence length="435" mass="51870">MVEIAALETSFEKQISSNKNLIRIKHLLIIFLRQFDSEEFRLVCKYLKHILTKYNEDPFEIYEILLCDLEKQGFYESNLDDAEKEELIKSFIIDDFNFYSKETDSDESHQDREEEIKSKKSQGKLNDKIQAELEKKFQISGDLLSANERKSLAKKLRISEKQVQKWFVERREQKSQKNSNKSKTILVNNENLELNPTENKENDLNSEKSESMGKTRGRRSRRKMDDEIENEVKQIDSSGRRLSLRRQSLLDKKEIEKVEEIQDVQSPPSKRACRSYSDETIKKLEDYFEQDNQADENQLKEIEKETNLSEYLIKKWFRQKRDTQKKSSRKSITNKRMSDDRPEIKEEKDSSEKNETLNSNQNLEDKSNDKDMEFIKNFSKEAIEELEKTFEKSANLRPLDKKALSLRLGLKTIDIERWFYFKRKEQQETIKKDQD</sequence>
<feature type="DNA-binding region" description="Homeobox" evidence="4">
    <location>
        <begin position="118"/>
        <end position="178"/>
    </location>
</feature>
<feature type="domain" description="Homeobox" evidence="7">
    <location>
        <begin position="378"/>
        <end position="429"/>
    </location>
</feature>
<dbReference type="SUPFAM" id="SSF46689">
    <property type="entry name" value="Homeodomain-like"/>
    <property type="match status" value="3"/>
</dbReference>
<dbReference type="InterPro" id="IPR009057">
    <property type="entry name" value="Homeodomain-like_sf"/>
</dbReference>
<comment type="caution">
    <text evidence="8">The sequence shown here is derived from an EMBL/GenBank/DDBJ whole genome shotgun (WGS) entry which is preliminary data.</text>
</comment>
<dbReference type="OrthoDB" id="6159439at2759"/>
<dbReference type="Gene3D" id="1.10.10.60">
    <property type="entry name" value="Homeodomain-like"/>
    <property type="match status" value="3"/>
</dbReference>
<evidence type="ECO:0000256" key="4">
    <source>
        <dbReference type="PROSITE-ProRule" id="PRU00108"/>
    </source>
</evidence>
<keyword evidence="3 4" id="KW-0539">Nucleus</keyword>
<keyword evidence="1 4" id="KW-0238">DNA-binding</keyword>
<dbReference type="PROSITE" id="PS50071">
    <property type="entry name" value="HOMEOBOX_2"/>
    <property type="match status" value="3"/>
</dbReference>
<dbReference type="CDD" id="cd00086">
    <property type="entry name" value="homeodomain"/>
    <property type="match status" value="3"/>
</dbReference>
<feature type="region of interest" description="Disordered" evidence="6">
    <location>
        <begin position="103"/>
        <end position="124"/>
    </location>
</feature>
<dbReference type="Proteomes" id="UP000663879">
    <property type="component" value="Unassembled WGS sequence"/>
</dbReference>
<feature type="compositionally biased region" description="Low complexity" evidence="6">
    <location>
        <begin position="176"/>
        <end position="197"/>
    </location>
</feature>
<evidence type="ECO:0000256" key="6">
    <source>
        <dbReference type="SAM" id="MobiDB-lite"/>
    </source>
</evidence>
<keyword evidence="2 4" id="KW-0371">Homeobox</keyword>
<evidence type="ECO:0000313" key="8">
    <source>
        <dbReference type="EMBL" id="CAF0749462.1"/>
    </source>
</evidence>
<feature type="region of interest" description="Disordered" evidence="6">
    <location>
        <begin position="169"/>
        <end position="240"/>
    </location>
</feature>
<proteinExistence type="predicted"/>
<dbReference type="InterPro" id="IPR001356">
    <property type="entry name" value="HD"/>
</dbReference>
<dbReference type="Pfam" id="PF00046">
    <property type="entry name" value="Homeodomain"/>
    <property type="match status" value="3"/>
</dbReference>
<feature type="compositionally biased region" description="Basic and acidic residues" evidence="6">
    <location>
        <begin position="336"/>
        <end position="355"/>
    </location>
</feature>
<comment type="subcellular location">
    <subcellularLocation>
        <location evidence="4 5">Nucleus</location>
    </subcellularLocation>
</comment>
<gene>
    <name evidence="8" type="ORF">OXX778_LOCUS3831</name>
</gene>
<dbReference type="AlphaFoldDB" id="A0A813P5X2"/>
<feature type="compositionally biased region" description="Basic and acidic residues" evidence="6">
    <location>
        <begin position="103"/>
        <end position="118"/>
    </location>
</feature>
<protein>
    <recommendedName>
        <fullName evidence="7">Homeobox domain-containing protein</fullName>
    </recommendedName>
</protein>